<reference evidence="14 15" key="1">
    <citation type="submission" date="2017-12" db="EMBL/GenBank/DDBJ databases">
        <authorList>
            <person name="Pombert J.-F."/>
            <person name="Haag K.L."/>
            <person name="Ebert D."/>
        </authorList>
    </citation>
    <scope>NUCLEOTIDE SEQUENCE [LARGE SCALE GENOMIC DNA]</scope>
    <source>
        <strain evidence="14">IL-G-3</strain>
    </source>
</reference>
<dbReference type="SUPFAM" id="SSF52540">
    <property type="entry name" value="P-loop containing nucleoside triphosphate hydrolases"/>
    <property type="match status" value="2"/>
</dbReference>
<protein>
    <recommendedName>
        <fullName evidence="11">ATP-dependent DNA helicase</fullName>
        <ecNumber evidence="11">5.6.2.4</ecNumber>
    </recommendedName>
</protein>
<evidence type="ECO:0000256" key="4">
    <source>
        <dbReference type="ARBA" id="ARBA00022801"/>
    </source>
</evidence>
<dbReference type="GO" id="GO:0009378">
    <property type="term" value="F:four-way junction helicase activity"/>
    <property type="evidence" value="ECO:0007669"/>
    <property type="project" value="TreeGrafter"/>
</dbReference>
<dbReference type="PANTHER" id="PTHR13710">
    <property type="entry name" value="DNA HELICASE RECQ FAMILY MEMBER"/>
    <property type="match status" value="1"/>
</dbReference>
<keyword evidence="3 11" id="KW-0547">Nucleotide-binding</keyword>
<dbReference type="FunFam" id="3.40.50.300:FF:000296">
    <property type="entry name" value="ATP-dependent DNA helicase RecQ"/>
    <property type="match status" value="1"/>
</dbReference>
<comment type="subcellular location">
    <subcellularLocation>
        <location evidence="1 11">Nucleus</location>
    </subcellularLocation>
</comment>
<dbReference type="GO" id="GO:0043138">
    <property type="term" value="F:3'-5' DNA helicase activity"/>
    <property type="evidence" value="ECO:0007669"/>
    <property type="project" value="UniProtKB-EC"/>
</dbReference>
<evidence type="ECO:0000313" key="14">
    <source>
        <dbReference type="EMBL" id="TBU11458.1"/>
    </source>
</evidence>
<evidence type="ECO:0000256" key="1">
    <source>
        <dbReference type="ARBA" id="ARBA00004123"/>
    </source>
</evidence>
<dbReference type="InterPro" id="IPR027417">
    <property type="entry name" value="P-loop_NTPase"/>
</dbReference>
<dbReference type="CDD" id="cd18794">
    <property type="entry name" value="SF2_C_RecQ"/>
    <property type="match status" value="1"/>
</dbReference>
<evidence type="ECO:0000256" key="3">
    <source>
        <dbReference type="ARBA" id="ARBA00022741"/>
    </source>
</evidence>
<evidence type="ECO:0000259" key="13">
    <source>
        <dbReference type="PROSITE" id="PS51194"/>
    </source>
</evidence>
<dbReference type="InterPro" id="IPR011545">
    <property type="entry name" value="DEAD/DEAH_box_helicase_dom"/>
</dbReference>
<dbReference type="InterPro" id="IPR032284">
    <property type="entry name" value="RecQ_Zn-bd"/>
</dbReference>
<dbReference type="PROSITE" id="PS00690">
    <property type="entry name" value="DEAH_ATP_HELICASE"/>
    <property type="match status" value="1"/>
</dbReference>
<keyword evidence="5 11" id="KW-0347">Helicase</keyword>
<dbReference type="InterPro" id="IPR004589">
    <property type="entry name" value="DNA_helicase_ATP-dep_RecQ"/>
</dbReference>
<dbReference type="AlphaFoldDB" id="A0A4Q9LSC1"/>
<dbReference type="GO" id="GO:0006260">
    <property type="term" value="P:DNA replication"/>
    <property type="evidence" value="ECO:0007669"/>
    <property type="project" value="InterPro"/>
</dbReference>
<feature type="domain" description="Helicase ATP-binding" evidence="12">
    <location>
        <begin position="322"/>
        <end position="497"/>
    </location>
</feature>
<comment type="caution">
    <text evidence="14">The sequence shown here is derived from an EMBL/GenBank/DDBJ whole genome shotgun (WGS) entry which is preliminary data.</text>
</comment>
<evidence type="ECO:0000256" key="10">
    <source>
        <dbReference type="ARBA" id="ARBA00034617"/>
    </source>
</evidence>
<dbReference type="GO" id="GO:0003677">
    <property type="term" value="F:DNA binding"/>
    <property type="evidence" value="ECO:0007669"/>
    <property type="project" value="UniProtKB-KW"/>
</dbReference>
<comment type="catalytic activity">
    <reaction evidence="10 11">
        <text>Couples ATP hydrolysis with the unwinding of duplex DNA by translocating in the 3'-5' direction.</text>
        <dbReference type="EC" id="5.6.2.4"/>
    </reaction>
</comment>
<dbReference type="Gene3D" id="1.10.10.10">
    <property type="entry name" value="Winged helix-like DNA-binding domain superfamily/Winged helix DNA-binding domain"/>
    <property type="match status" value="1"/>
</dbReference>
<evidence type="ECO:0000256" key="8">
    <source>
        <dbReference type="ARBA" id="ARBA00023235"/>
    </source>
</evidence>
<dbReference type="Pfam" id="PF16124">
    <property type="entry name" value="RecQ_Zn_bind"/>
    <property type="match status" value="1"/>
</dbReference>
<evidence type="ECO:0000256" key="7">
    <source>
        <dbReference type="ARBA" id="ARBA00023125"/>
    </source>
</evidence>
<comment type="catalytic activity">
    <reaction evidence="11">
        <text>ATP + H2O = ADP + phosphate + H(+)</text>
        <dbReference type="Rhea" id="RHEA:13065"/>
        <dbReference type="ChEBI" id="CHEBI:15377"/>
        <dbReference type="ChEBI" id="CHEBI:15378"/>
        <dbReference type="ChEBI" id="CHEBI:30616"/>
        <dbReference type="ChEBI" id="CHEBI:43474"/>
        <dbReference type="ChEBI" id="CHEBI:456216"/>
    </reaction>
</comment>
<dbReference type="GO" id="GO:0005694">
    <property type="term" value="C:chromosome"/>
    <property type="evidence" value="ECO:0007669"/>
    <property type="project" value="TreeGrafter"/>
</dbReference>
<dbReference type="PANTHER" id="PTHR13710:SF153">
    <property type="entry name" value="RECQ-LIKE DNA HELICASE BLM"/>
    <property type="match status" value="1"/>
</dbReference>
<evidence type="ECO:0000256" key="6">
    <source>
        <dbReference type="ARBA" id="ARBA00022840"/>
    </source>
</evidence>
<feature type="domain" description="Helicase C-terminal" evidence="13">
    <location>
        <begin position="522"/>
        <end position="668"/>
    </location>
</feature>
<evidence type="ECO:0000256" key="5">
    <source>
        <dbReference type="ARBA" id="ARBA00022806"/>
    </source>
</evidence>
<sequence>MVKLQSSEDDDYIFTKVVLKAYEENENKEKEVSLDLKNISVSSDVSEISFLNKNNYLCEEMDEKDIVIVKERTVDFQESSSVGNMDIHEGQITSSLPSSDRFIDILEANTSNENCDEIEIVSHRTVKPKISKKINDLERGNNNQIHRLDNIKSKSKIDDREVEEINNNYDFEITENIKSKSKMEDREVEEINNNYDFEITENIKSKSKIDDREVEEINNNYDFEITENIKSKSKIEDREVEEINNDYDCEINENIKSKNIMGNTATDDLFVSNLDNEIELENIFDSEEKNQKIEDKPISPAYTVLRHIFKLQNFRENQEKIIETTLAKKDVFVLMPTGGGKSLCYQLPALLSDGLTVVVSPLLSLITDQVRNLLVKDIPALALNSSISLSEKKLIYDVLYKIPLVSKLLYVTPELIAKSAQFKSLMDFLISKKLLSRFVIDEAHCVSQWGYDFRPDYKDLSCLKKLFPYVPIMALTATATRKVENDIIKSLDLKNCNTFRMSFNRKNLRYYVHKKTKTVDIDIVSFINTYFPDSCGIIYCTSKKECEMMSERLNTKYNLKTHFYHAGLSTKERNAVQNGWNNSEYNIIIATIAFGMGIDKKDVRFVIHYSLPKSLEGYYQETGRAGRDSLESVCVLFYNYGDKKKIEFMIDRNDAGYDQKQRQKDDLRYVIQYCENSTDCRRELLLFHFNENFSKTECKGTCDNCERGFKGIKKDITKQCRELSQLLKSTNRKISVNQIVDVYRGSENKKSLEFEKNCFYGRGKDLKRGEVERIVRFMVTDGYFIEKIEVTVSGFSWAYLKPGKQIKGKVEMVVEDEEINKNSVKKSKQK</sequence>
<dbReference type="VEuPathDB" id="MicrosporidiaDB:CWI38_1196p0020"/>
<dbReference type="NCBIfam" id="TIGR00614">
    <property type="entry name" value="recQ_fam"/>
    <property type="match status" value="1"/>
</dbReference>
<evidence type="ECO:0000313" key="15">
    <source>
        <dbReference type="Proteomes" id="UP000292282"/>
    </source>
</evidence>
<gene>
    <name evidence="14" type="ORF">CWI38_1196p0020</name>
</gene>
<dbReference type="InterPro" id="IPR001650">
    <property type="entry name" value="Helicase_C-like"/>
</dbReference>
<dbReference type="SMART" id="SM00490">
    <property type="entry name" value="HELICc"/>
    <property type="match status" value="1"/>
</dbReference>
<comment type="similarity">
    <text evidence="2 11">Belongs to the helicase family. RecQ subfamily.</text>
</comment>
<organism evidence="14 15">
    <name type="scientific">Hamiltosporidium tvaerminnensis</name>
    <dbReference type="NCBI Taxonomy" id="1176355"/>
    <lineage>
        <taxon>Eukaryota</taxon>
        <taxon>Fungi</taxon>
        <taxon>Fungi incertae sedis</taxon>
        <taxon>Microsporidia</taxon>
        <taxon>Dubosqiidae</taxon>
        <taxon>Hamiltosporidium</taxon>
    </lineage>
</organism>
<dbReference type="InterPro" id="IPR014001">
    <property type="entry name" value="Helicase_ATP-bd"/>
</dbReference>
<dbReference type="Pfam" id="PF09382">
    <property type="entry name" value="RQC"/>
    <property type="match status" value="1"/>
</dbReference>
<dbReference type="Gene3D" id="3.40.50.300">
    <property type="entry name" value="P-loop containing nucleotide triphosphate hydrolases"/>
    <property type="match status" value="2"/>
</dbReference>
<dbReference type="OrthoDB" id="10261556at2759"/>
<dbReference type="GO" id="GO:0016887">
    <property type="term" value="F:ATP hydrolysis activity"/>
    <property type="evidence" value="ECO:0007669"/>
    <property type="project" value="RHEA"/>
</dbReference>
<keyword evidence="6 11" id="KW-0067">ATP-binding</keyword>
<dbReference type="PROSITE" id="PS51194">
    <property type="entry name" value="HELICASE_CTER"/>
    <property type="match status" value="1"/>
</dbReference>
<evidence type="ECO:0000259" key="12">
    <source>
        <dbReference type="PROSITE" id="PS51192"/>
    </source>
</evidence>
<dbReference type="EMBL" id="PITK01001196">
    <property type="protein sequence ID" value="TBU11458.1"/>
    <property type="molecule type" value="Genomic_DNA"/>
</dbReference>
<dbReference type="InterPro" id="IPR036388">
    <property type="entry name" value="WH-like_DNA-bd_sf"/>
</dbReference>
<dbReference type="GO" id="GO:0000724">
    <property type="term" value="P:double-strand break repair via homologous recombination"/>
    <property type="evidence" value="ECO:0007669"/>
    <property type="project" value="TreeGrafter"/>
</dbReference>
<name>A0A4Q9LSC1_9MICR</name>
<dbReference type="CDD" id="cd17920">
    <property type="entry name" value="DEXHc_RecQ"/>
    <property type="match status" value="1"/>
</dbReference>
<dbReference type="PROSITE" id="PS51192">
    <property type="entry name" value="HELICASE_ATP_BIND_1"/>
    <property type="match status" value="1"/>
</dbReference>
<dbReference type="SMART" id="SM00487">
    <property type="entry name" value="DEXDc"/>
    <property type="match status" value="1"/>
</dbReference>
<evidence type="ECO:0000256" key="9">
    <source>
        <dbReference type="ARBA" id="ARBA00023242"/>
    </source>
</evidence>
<accession>A0A4Q9LSC1</accession>
<keyword evidence="8" id="KW-0413">Isomerase</keyword>
<dbReference type="EC" id="5.6.2.4" evidence="11"/>
<dbReference type="GO" id="GO:0005524">
    <property type="term" value="F:ATP binding"/>
    <property type="evidence" value="ECO:0007669"/>
    <property type="project" value="UniProtKB-KW"/>
</dbReference>
<dbReference type="SMART" id="SM00956">
    <property type="entry name" value="RQC"/>
    <property type="match status" value="1"/>
</dbReference>
<dbReference type="InterPro" id="IPR018982">
    <property type="entry name" value="RQC_domain"/>
</dbReference>
<keyword evidence="4 11" id="KW-0378">Hydrolase</keyword>
<dbReference type="GO" id="GO:0005634">
    <property type="term" value="C:nucleus"/>
    <property type="evidence" value="ECO:0007669"/>
    <property type="project" value="UniProtKB-SubCell"/>
</dbReference>
<dbReference type="InterPro" id="IPR002464">
    <property type="entry name" value="DNA/RNA_helicase_DEAH_CS"/>
</dbReference>
<proteinExistence type="inferred from homology"/>
<keyword evidence="7" id="KW-0238">DNA-binding</keyword>
<keyword evidence="9 11" id="KW-0539">Nucleus</keyword>
<keyword evidence="15" id="KW-1185">Reference proteome</keyword>
<dbReference type="Pfam" id="PF00271">
    <property type="entry name" value="Helicase_C"/>
    <property type="match status" value="1"/>
</dbReference>
<dbReference type="Proteomes" id="UP000292282">
    <property type="component" value="Unassembled WGS sequence"/>
</dbReference>
<dbReference type="STRING" id="1176355.A0A4Q9LSC1"/>
<dbReference type="Pfam" id="PF00270">
    <property type="entry name" value="DEAD"/>
    <property type="match status" value="1"/>
</dbReference>
<evidence type="ECO:0000256" key="2">
    <source>
        <dbReference type="ARBA" id="ARBA00005446"/>
    </source>
</evidence>
<evidence type="ECO:0000256" key="11">
    <source>
        <dbReference type="RuleBase" id="RU364117"/>
    </source>
</evidence>
<dbReference type="FunFam" id="3.40.50.300:FF:001975">
    <property type="entry name" value="ATP-dependent DNA helicase"/>
    <property type="match status" value="1"/>
</dbReference>
<dbReference type="GO" id="GO:0005737">
    <property type="term" value="C:cytoplasm"/>
    <property type="evidence" value="ECO:0007669"/>
    <property type="project" value="TreeGrafter"/>
</dbReference>